<dbReference type="PANTHER" id="PTHR33734">
    <property type="entry name" value="LYSM DOMAIN-CONTAINING GPI-ANCHORED PROTEIN 2"/>
    <property type="match status" value="1"/>
</dbReference>
<keyword evidence="1" id="KW-0812">Transmembrane</keyword>
<evidence type="ECO:0000313" key="3">
    <source>
        <dbReference type="Proteomes" id="UP000236291"/>
    </source>
</evidence>
<dbReference type="Proteomes" id="UP000236291">
    <property type="component" value="Unassembled WGS sequence"/>
</dbReference>
<sequence length="112" mass="12215">CNSSVKSDSIDFPLLVPNGTYFYTANQCVKCKCDSINNSMLQYSCNRTVCDYSGYTSSNISTVLVTQNACAVTPSSGGGDSDSGASRSILNGWVWNKLLVLIHFLLFFVYLL</sequence>
<protein>
    <submittedName>
        <fullName evidence="2">LysM domain-containing GPI-anchored protein 2-like</fullName>
    </submittedName>
</protein>
<gene>
    <name evidence="2" type="ORF">L195_g022862</name>
</gene>
<keyword evidence="1" id="KW-0472">Membrane</keyword>
<feature type="transmembrane region" description="Helical" evidence="1">
    <location>
        <begin position="93"/>
        <end position="111"/>
    </location>
</feature>
<reference evidence="2 3" key="2">
    <citation type="journal article" date="2017" name="Front. Plant Sci.">
        <title>Gene Classification and Mining of Molecular Markers Useful in Red Clover (Trifolium pratense) Breeding.</title>
        <authorList>
            <person name="Istvanek J."/>
            <person name="Dluhosova J."/>
            <person name="Dluhos P."/>
            <person name="Patkova L."/>
            <person name="Nedelnik J."/>
            <person name="Repkova J."/>
        </authorList>
    </citation>
    <scope>NUCLEOTIDE SEQUENCE [LARGE SCALE GENOMIC DNA]</scope>
    <source>
        <strain evidence="3">cv. Tatra</strain>
        <tissue evidence="2">Young leaves</tissue>
    </source>
</reference>
<dbReference type="AlphaFoldDB" id="A0A2K3N969"/>
<name>A0A2K3N969_TRIPR</name>
<organism evidence="2 3">
    <name type="scientific">Trifolium pratense</name>
    <name type="common">Red clover</name>
    <dbReference type="NCBI Taxonomy" id="57577"/>
    <lineage>
        <taxon>Eukaryota</taxon>
        <taxon>Viridiplantae</taxon>
        <taxon>Streptophyta</taxon>
        <taxon>Embryophyta</taxon>
        <taxon>Tracheophyta</taxon>
        <taxon>Spermatophyta</taxon>
        <taxon>Magnoliopsida</taxon>
        <taxon>eudicotyledons</taxon>
        <taxon>Gunneridae</taxon>
        <taxon>Pentapetalae</taxon>
        <taxon>rosids</taxon>
        <taxon>fabids</taxon>
        <taxon>Fabales</taxon>
        <taxon>Fabaceae</taxon>
        <taxon>Papilionoideae</taxon>
        <taxon>50 kb inversion clade</taxon>
        <taxon>NPAAA clade</taxon>
        <taxon>Hologalegina</taxon>
        <taxon>IRL clade</taxon>
        <taxon>Trifolieae</taxon>
        <taxon>Trifolium</taxon>
    </lineage>
</organism>
<dbReference type="PANTHER" id="PTHR33734:SF11">
    <property type="entry name" value="LYSM DOMAIN-CONTAINING GPI-ANCHORED PROTEIN 2"/>
    <property type="match status" value="1"/>
</dbReference>
<evidence type="ECO:0000256" key="1">
    <source>
        <dbReference type="SAM" id="Phobius"/>
    </source>
</evidence>
<comment type="caution">
    <text evidence="2">The sequence shown here is derived from an EMBL/GenBank/DDBJ whole genome shotgun (WGS) entry which is preliminary data.</text>
</comment>
<feature type="non-terminal residue" evidence="2">
    <location>
        <position position="1"/>
    </location>
</feature>
<dbReference type="EMBL" id="ASHM01017933">
    <property type="protein sequence ID" value="PNX99595.1"/>
    <property type="molecule type" value="Genomic_DNA"/>
</dbReference>
<keyword evidence="1" id="KW-1133">Transmembrane helix</keyword>
<reference evidence="2 3" key="1">
    <citation type="journal article" date="2014" name="Am. J. Bot.">
        <title>Genome assembly and annotation for red clover (Trifolium pratense; Fabaceae).</title>
        <authorList>
            <person name="Istvanek J."/>
            <person name="Jaros M."/>
            <person name="Krenek A."/>
            <person name="Repkova J."/>
        </authorList>
    </citation>
    <scope>NUCLEOTIDE SEQUENCE [LARGE SCALE GENOMIC DNA]</scope>
    <source>
        <strain evidence="3">cv. Tatra</strain>
        <tissue evidence="2">Young leaves</tissue>
    </source>
</reference>
<proteinExistence type="predicted"/>
<accession>A0A2K3N969</accession>
<dbReference type="STRING" id="57577.A0A2K3N969"/>
<evidence type="ECO:0000313" key="2">
    <source>
        <dbReference type="EMBL" id="PNX99595.1"/>
    </source>
</evidence>